<keyword evidence="11" id="KW-1185">Reference proteome</keyword>
<evidence type="ECO:0000259" key="9">
    <source>
        <dbReference type="Pfam" id="PF01636"/>
    </source>
</evidence>
<evidence type="ECO:0000256" key="4">
    <source>
        <dbReference type="ARBA" id="ARBA00022679"/>
    </source>
</evidence>
<feature type="domain" description="Aminoglycoside phosphotransferase" evidence="9">
    <location>
        <begin position="122"/>
        <end position="291"/>
    </location>
</feature>
<dbReference type="InterPro" id="IPR006001">
    <property type="entry name" value="Therm_gnt_kin"/>
</dbReference>
<gene>
    <name evidence="10" type="ORF">JX360_11535</name>
</gene>
<dbReference type="InterPro" id="IPR027417">
    <property type="entry name" value="P-loop_NTPase"/>
</dbReference>
<comment type="similarity">
    <text evidence="2">Belongs to the gluconokinase GntK/GntV family.</text>
</comment>
<keyword evidence="5" id="KW-0547">Nucleotide-binding</keyword>
<name>A0ABT0CCL3_THEVL</name>
<accession>A0ABT0CCL3</accession>
<dbReference type="Pfam" id="PF13671">
    <property type="entry name" value="AAA_33"/>
    <property type="match status" value="1"/>
</dbReference>
<evidence type="ECO:0000313" key="10">
    <source>
        <dbReference type="EMBL" id="MCJ2543533.1"/>
    </source>
</evidence>
<comment type="caution">
    <text evidence="10">The sequence shown here is derived from an EMBL/GenBank/DDBJ whole genome shotgun (WGS) entry which is preliminary data.</text>
</comment>
<evidence type="ECO:0000313" key="11">
    <source>
        <dbReference type="Proteomes" id="UP000830835"/>
    </source>
</evidence>
<dbReference type="EC" id="2.7.1.12" evidence="3"/>
<organism evidence="10 11">
    <name type="scientific">Thermostichus vulcanus str. 'Rupite'</name>
    <dbReference type="NCBI Taxonomy" id="2813851"/>
    <lineage>
        <taxon>Bacteria</taxon>
        <taxon>Bacillati</taxon>
        <taxon>Cyanobacteriota</taxon>
        <taxon>Cyanophyceae</taxon>
        <taxon>Thermostichales</taxon>
        <taxon>Thermostichaceae</taxon>
        <taxon>Thermostichus</taxon>
    </lineage>
</organism>
<sequence>MTDARLPPLIQAMLDPAFYPHPVQAPIQLIQTHISYILLTGDYAYKVKKPLDFGFLNFTTLQQRQHFCQEELRMNQRGAPGLYLEVLPITQANGHFQLNGLPGSGDCVEYALKMRQFPQESLLSNLFARGELTSALMEELGRVVAAFHAQTETNDYIRSFGQPERIREAFDENYRQTQRYIGGPQTVQQYQETQAYTDRFFAERRDLFQQRLDQDRIRECHGDLHLRNICLWEGKLFLFDCIEFNEPFRFVDVMYDVSYAVMDLDACHRPDLGNAYLNTYLEETGDWEGLKVLPIYLNRQAYVRAKVTSFLLDDPTAAEDIKAEAFKTAAQYYRLAWEYTCPKQGQLLIMSGLSGSGKSTVARYLARQKGAIHIRSDAVRKHLAGIPLRERGGPQVYTPEMTAKTYQRLVQLGTELAQEGYTVILDAKFDRQDLRGMAIAQAQIRGIPLRILHCYAPTAILQERLQRRASSQTRAESVSSTQASWVVGDLVYAPDIADATADMLSKQQVHWQDFAESERPFVTAVDTSQDWPAQLKTLSVATQTVQSQENCE</sequence>
<keyword evidence="7" id="KW-0067">ATP-binding</keyword>
<dbReference type="InterPro" id="IPR011009">
    <property type="entry name" value="Kinase-like_dom_sf"/>
</dbReference>
<protein>
    <recommendedName>
        <fullName evidence="3">gluconokinase</fullName>
        <ecNumber evidence="3">2.7.1.12</ecNumber>
    </recommendedName>
</protein>
<dbReference type="SUPFAM" id="SSF56112">
    <property type="entry name" value="Protein kinase-like (PK-like)"/>
    <property type="match status" value="1"/>
</dbReference>
<keyword evidence="4" id="KW-0808">Transferase</keyword>
<comment type="pathway">
    <text evidence="1">Carbohydrate acid metabolism.</text>
</comment>
<evidence type="ECO:0000256" key="6">
    <source>
        <dbReference type="ARBA" id="ARBA00022777"/>
    </source>
</evidence>
<dbReference type="PANTHER" id="PTHR43883:SF1">
    <property type="entry name" value="GLUCONOKINASE"/>
    <property type="match status" value="1"/>
</dbReference>
<dbReference type="InterPro" id="IPR002575">
    <property type="entry name" value="Aminoglycoside_PTrfase"/>
</dbReference>
<comment type="catalytic activity">
    <reaction evidence="8">
        <text>D-gluconate + ATP = 6-phospho-D-gluconate + ADP + H(+)</text>
        <dbReference type="Rhea" id="RHEA:19433"/>
        <dbReference type="ChEBI" id="CHEBI:15378"/>
        <dbReference type="ChEBI" id="CHEBI:18391"/>
        <dbReference type="ChEBI" id="CHEBI:30616"/>
        <dbReference type="ChEBI" id="CHEBI:58759"/>
        <dbReference type="ChEBI" id="CHEBI:456216"/>
        <dbReference type="EC" id="2.7.1.12"/>
    </reaction>
</comment>
<dbReference type="Gene3D" id="3.40.50.300">
    <property type="entry name" value="P-loop containing nucleotide triphosphate hydrolases"/>
    <property type="match status" value="1"/>
</dbReference>
<dbReference type="EMBL" id="JAFIRA010000030">
    <property type="protein sequence ID" value="MCJ2543533.1"/>
    <property type="molecule type" value="Genomic_DNA"/>
</dbReference>
<keyword evidence="6" id="KW-0418">Kinase</keyword>
<proteinExistence type="inferred from homology"/>
<dbReference type="SUPFAM" id="SSF52540">
    <property type="entry name" value="P-loop containing nucleoside triphosphate hydrolases"/>
    <property type="match status" value="1"/>
</dbReference>
<dbReference type="CDD" id="cd02021">
    <property type="entry name" value="GntK"/>
    <property type="match status" value="1"/>
</dbReference>
<evidence type="ECO:0000256" key="3">
    <source>
        <dbReference type="ARBA" id="ARBA00012054"/>
    </source>
</evidence>
<evidence type="ECO:0000256" key="7">
    <source>
        <dbReference type="ARBA" id="ARBA00022840"/>
    </source>
</evidence>
<evidence type="ECO:0000256" key="5">
    <source>
        <dbReference type="ARBA" id="ARBA00022741"/>
    </source>
</evidence>
<evidence type="ECO:0000256" key="8">
    <source>
        <dbReference type="ARBA" id="ARBA00048090"/>
    </source>
</evidence>
<dbReference type="InterPro" id="IPR052732">
    <property type="entry name" value="Cell-binding_unc_protein"/>
</dbReference>
<dbReference type="Gene3D" id="3.90.1200.10">
    <property type="match status" value="1"/>
</dbReference>
<dbReference type="PANTHER" id="PTHR43883">
    <property type="entry name" value="SLR0207 PROTEIN"/>
    <property type="match status" value="1"/>
</dbReference>
<dbReference type="RefSeq" id="WP_244350981.1">
    <property type="nucleotide sequence ID" value="NZ_JAFIRA010000030.1"/>
</dbReference>
<dbReference type="Proteomes" id="UP000830835">
    <property type="component" value="Unassembled WGS sequence"/>
</dbReference>
<reference evidence="10" key="1">
    <citation type="submission" date="2021-02" db="EMBL/GenBank/DDBJ databases">
        <title>The CRISPR/cas machinery reduction and long-range gene transfer in the hot spring cyanobacterium Synechococcus.</title>
        <authorList>
            <person name="Dvorak P."/>
            <person name="Jahodarova E."/>
            <person name="Hasler P."/>
            <person name="Poulickova A."/>
        </authorList>
    </citation>
    <scope>NUCLEOTIDE SEQUENCE</scope>
    <source>
        <strain evidence="10">Rupite</strain>
    </source>
</reference>
<dbReference type="Pfam" id="PF01636">
    <property type="entry name" value="APH"/>
    <property type="match status" value="1"/>
</dbReference>
<evidence type="ECO:0000256" key="1">
    <source>
        <dbReference type="ARBA" id="ARBA00004761"/>
    </source>
</evidence>
<evidence type="ECO:0000256" key="2">
    <source>
        <dbReference type="ARBA" id="ARBA00008420"/>
    </source>
</evidence>